<comment type="caution">
    <text evidence="1">The sequence shown here is derived from an EMBL/GenBank/DDBJ whole genome shotgun (WGS) entry which is preliminary data.</text>
</comment>
<dbReference type="SUPFAM" id="SSF54427">
    <property type="entry name" value="NTF2-like"/>
    <property type="match status" value="1"/>
</dbReference>
<gene>
    <name evidence="1" type="ORF">SYV04_20850</name>
</gene>
<keyword evidence="2" id="KW-1185">Reference proteome</keyword>
<dbReference type="InterPro" id="IPR032710">
    <property type="entry name" value="NTF2-like_dom_sf"/>
</dbReference>
<sequence length="240" mass="25902">MRTTEDWSRLGGVLIAALAVATALAVLGPRLLGRAAGPEVEIISALKATEREGLSLSLPGIPTPLTAREHRFARITVRVEPGGERAEALATLDFTGTLGAIEVSSLGVERVPFVLKDGDWVPEGLEAPRLAAAVLALERRRRALEAGDREALALLAAPAREDGGGAVEVGGPELEQLLALKERRYGVSGWRLRLERDEAVVTELWRLEGTLPSRPVDQRGERRLILIRSGEEFLFSPALM</sequence>
<dbReference type="EMBL" id="JAXIVS010000007">
    <property type="protein sequence ID" value="MDY7228880.1"/>
    <property type="molecule type" value="Genomic_DNA"/>
</dbReference>
<protein>
    <recommendedName>
        <fullName evidence="3">Lipoprotein</fullName>
    </recommendedName>
</protein>
<name>A0ABU5H9T8_9BACT</name>
<organism evidence="1 2">
    <name type="scientific">Hyalangium rubrum</name>
    <dbReference type="NCBI Taxonomy" id="3103134"/>
    <lineage>
        <taxon>Bacteria</taxon>
        <taxon>Pseudomonadati</taxon>
        <taxon>Myxococcota</taxon>
        <taxon>Myxococcia</taxon>
        <taxon>Myxococcales</taxon>
        <taxon>Cystobacterineae</taxon>
        <taxon>Archangiaceae</taxon>
        <taxon>Hyalangium</taxon>
    </lineage>
</organism>
<evidence type="ECO:0000313" key="2">
    <source>
        <dbReference type="Proteomes" id="UP001291309"/>
    </source>
</evidence>
<evidence type="ECO:0008006" key="3">
    <source>
        <dbReference type="Google" id="ProtNLM"/>
    </source>
</evidence>
<accession>A0ABU5H9T8</accession>
<evidence type="ECO:0000313" key="1">
    <source>
        <dbReference type="EMBL" id="MDY7228880.1"/>
    </source>
</evidence>
<dbReference type="RefSeq" id="WP_321547608.1">
    <property type="nucleotide sequence ID" value="NZ_JAXIVS010000007.1"/>
</dbReference>
<reference evidence="1 2" key="1">
    <citation type="submission" date="2023-12" db="EMBL/GenBank/DDBJ databases">
        <title>the genome sequence of Hyalangium sp. s54d21.</title>
        <authorList>
            <person name="Zhang X."/>
        </authorList>
    </citation>
    <scope>NUCLEOTIDE SEQUENCE [LARGE SCALE GENOMIC DNA]</scope>
    <source>
        <strain evidence="2">s54d21</strain>
    </source>
</reference>
<dbReference type="Proteomes" id="UP001291309">
    <property type="component" value="Unassembled WGS sequence"/>
</dbReference>
<proteinExistence type="predicted"/>